<keyword evidence="5" id="KW-0808">Transferase</keyword>
<dbReference type="InterPro" id="IPR013217">
    <property type="entry name" value="Methyltransf_12"/>
</dbReference>
<protein>
    <recommendedName>
        <fullName evidence="3">Small RNA 2'-O-methyltransferase</fullName>
        <ecNumber evidence="11">2.1.1.386</ecNumber>
    </recommendedName>
</protein>
<dbReference type="GO" id="GO:0005737">
    <property type="term" value="C:cytoplasm"/>
    <property type="evidence" value="ECO:0007669"/>
    <property type="project" value="TreeGrafter"/>
</dbReference>
<dbReference type="GO" id="GO:0003723">
    <property type="term" value="F:RNA binding"/>
    <property type="evidence" value="ECO:0007669"/>
    <property type="project" value="UniProtKB-KW"/>
</dbReference>
<evidence type="ECO:0000259" key="14">
    <source>
        <dbReference type="Pfam" id="PF08242"/>
    </source>
</evidence>
<dbReference type="Pfam" id="PF08242">
    <property type="entry name" value="Methyltransf_12"/>
    <property type="match status" value="1"/>
</dbReference>
<dbReference type="AlphaFoldDB" id="A0A8S0T2A6"/>
<evidence type="ECO:0000256" key="3">
    <source>
        <dbReference type="ARBA" id="ARBA00021330"/>
    </source>
</evidence>
<accession>A0A8S0T2A6</accession>
<dbReference type="GO" id="GO:0001510">
    <property type="term" value="P:RNA methylation"/>
    <property type="evidence" value="ECO:0007669"/>
    <property type="project" value="InterPro"/>
</dbReference>
<keyword evidence="4" id="KW-0489">Methyltransferase</keyword>
<dbReference type="PANTHER" id="PTHR21404:SF3">
    <property type="entry name" value="SMALL RNA 2'-O-METHYLTRANSFERASE"/>
    <property type="match status" value="1"/>
</dbReference>
<dbReference type="GO" id="GO:0005634">
    <property type="term" value="C:nucleus"/>
    <property type="evidence" value="ECO:0007669"/>
    <property type="project" value="TreeGrafter"/>
</dbReference>
<evidence type="ECO:0000256" key="1">
    <source>
        <dbReference type="ARBA" id="ARBA00001946"/>
    </source>
</evidence>
<sequence>MIPSGVYKLSREAILAAELPMVFTTRSNWRGSLPRDILCTFCRVHHLSEPMFEFSIDLPGSCKNLKVESVTKNTNGASLTSTCGKFTGTVRDFKCEIKIFSKCQELIMQCAPKECYKKQTDAMQNSALKVLSWLNIFFEKPDIALETMSSSAEKLGIQFLPGIFFKEFVLCQSVHKFGSTRLQSSKAINYSCINQPNNTVNDKACYICGESSGVTPSNGSLACISYSISLVTTGEFLKEHIESSDVYEFEIGSEAVISSLEAVVTQMSAGQSAFFNMELPSQEFILAATGDSAATLSLLSSRRCILEYSVTLLQVTEPLEERMEQVLFSPSLSKQRVEFAVQQIRESRAASLVDFGCGSGSLLDYLLDYSTSLEKIAGVDISEKGLARAAKTLKPKLNRISCAEAPSNEIKSVLLYKGSVTNFDSRLYEFDIGTCLEVIEHMEEEDASLFGDVVLKSFCPRILIVSTPNYEYNTILQKSTSSGQEDDPDEKNQPKFRNHDHKLNGPGHSSILGHPTLLQDITTLLNSVELAAKLMWNLDLPPKLQYLEEGILV</sequence>
<evidence type="ECO:0000256" key="9">
    <source>
        <dbReference type="ARBA" id="ARBA00022884"/>
    </source>
</evidence>
<reference evidence="16 17" key="1">
    <citation type="submission" date="2019-12" db="EMBL/GenBank/DDBJ databases">
        <authorList>
            <person name="Alioto T."/>
            <person name="Alioto T."/>
            <person name="Gomez Garrido J."/>
        </authorList>
    </citation>
    <scope>NUCLEOTIDE SEQUENCE [LARGE SCALE GENOMIC DNA]</scope>
</reference>
<dbReference type="SUPFAM" id="SSF54534">
    <property type="entry name" value="FKBP-like"/>
    <property type="match status" value="1"/>
</dbReference>
<evidence type="ECO:0000313" key="16">
    <source>
        <dbReference type="EMBL" id="CAA2998958.1"/>
    </source>
</evidence>
<proteinExistence type="inferred from homology"/>
<evidence type="ECO:0000256" key="6">
    <source>
        <dbReference type="ARBA" id="ARBA00022691"/>
    </source>
</evidence>
<comment type="similarity">
    <text evidence="2">Belongs to the methyltransferase superfamily. HEN1 family.</text>
</comment>
<dbReference type="EMBL" id="CACTIH010005613">
    <property type="protein sequence ID" value="CAA2998958.1"/>
    <property type="molecule type" value="Genomic_DNA"/>
</dbReference>
<evidence type="ECO:0000256" key="7">
    <source>
        <dbReference type="ARBA" id="ARBA00022723"/>
    </source>
</evidence>
<organism evidence="16 17">
    <name type="scientific">Olea europaea subsp. europaea</name>
    <dbReference type="NCBI Taxonomy" id="158383"/>
    <lineage>
        <taxon>Eukaryota</taxon>
        <taxon>Viridiplantae</taxon>
        <taxon>Streptophyta</taxon>
        <taxon>Embryophyta</taxon>
        <taxon>Tracheophyta</taxon>
        <taxon>Spermatophyta</taxon>
        <taxon>Magnoliopsida</taxon>
        <taxon>eudicotyledons</taxon>
        <taxon>Gunneridae</taxon>
        <taxon>Pentapetalae</taxon>
        <taxon>asterids</taxon>
        <taxon>lamiids</taxon>
        <taxon>Lamiales</taxon>
        <taxon>Oleaceae</taxon>
        <taxon>Oleeae</taxon>
        <taxon>Olea</taxon>
    </lineage>
</organism>
<feature type="domain" description="Methyltransferase type 12" evidence="14">
    <location>
        <begin position="353"/>
        <end position="446"/>
    </location>
</feature>
<comment type="caution">
    <text evidence="16">The sequence shown here is derived from an EMBL/GenBank/DDBJ whole genome shotgun (WGS) entry which is preliminary data.</text>
</comment>
<evidence type="ECO:0000256" key="8">
    <source>
        <dbReference type="ARBA" id="ARBA00022842"/>
    </source>
</evidence>
<evidence type="ECO:0000256" key="2">
    <source>
        <dbReference type="ARBA" id="ARBA00009026"/>
    </source>
</evidence>
<evidence type="ECO:0000256" key="12">
    <source>
        <dbReference type="ARBA" id="ARBA00048418"/>
    </source>
</evidence>
<dbReference type="InterPro" id="IPR040870">
    <property type="entry name" value="HEN1_dsRBD2"/>
</dbReference>
<evidence type="ECO:0000313" key="17">
    <source>
        <dbReference type="Proteomes" id="UP000594638"/>
    </source>
</evidence>
<evidence type="ECO:0000256" key="13">
    <source>
        <dbReference type="SAM" id="MobiDB-lite"/>
    </source>
</evidence>
<dbReference type="EC" id="2.1.1.386" evidence="11"/>
<dbReference type="SUPFAM" id="SSF53335">
    <property type="entry name" value="S-adenosyl-L-methionine-dependent methyltransferases"/>
    <property type="match status" value="1"/>
</dbReference>
<dbReference type="GO" id="GO:0046872">
    <property type="term" value="F:metal ion binding"/>
    <property type="evidence" value="ECO:0007669"/>
    <property type="project" value="UniProtKB-KW"/>
</dbReference>
<dbReference type="InterPro" id="IPR026610">
    <property type="entry name" value="Hen1"/>
</dbReference>
<name>A0A8S0T2A6_OLEEU</name>
<feature type="domain" description="HEN1 double-stranded RNA binding" evidence="15">
    <location>
        <begin position="3"/>
        <end position="138"/>
    </location>
</feature>
<dbReference type="Pfam" id="PF17842">
    <property type="entry name" value="dsRBD2"/>
    <property type="match status" value="1"/>
</dbReference>
<comment type="catalytic activity">
    <reaction evidence="12">
        <text>small RNA 3'-end nucleotide + S-adenosyl-L-methionine = small RNA 3'-end 2'-O-methylnucleotide + S-adenosyl-L-homocysteine + H(+)</text>
        <dbReference type="Rhea" id="RHEA:37887"/>
        <dbReference type="Rhea" id="RHEA-COMP:10415"/>
        <dbReference type="Rhea" id="RHEA-COMP:10416"/>
        <dbReference type="ChEBI" id="CHEBI:15378"/>
        <dbReference type="ChEBI" id="CHEBI:57856"/>
        <dbReference type="ChEBI" id="CHEBI:59789"/>
        <dbReference type="ChEBI" id="CHEBI:74896"/>
        <dbReference type="ChEBI" id="CHEBI:74898"/>
        <dbReference type="EC" id="2.1.1.386"/>
    </reaction>
</comment>
<feature type="region of interest" description="Disordered" evidence="13">
    <location>
        <begin position="478"/>
        <end position="505"/>
    </location>
</feature>
<dbReference type="InterPro" id="IPR029063">
    <property type="entry name" value="SAM-dependent_MTases_sf"/>
</dbReference>
<keyword evidence="17" id="KW-1185">Reference proteome</keyword>
<evidence type="ECO:0000256" key="5">
    <source>
        <dbReference type="ARBA" id="ARBA00022679"/>
    </source>
</evidence>
<gene>
    <name evidence="16" type="ORF">OLEA9_A052825</name>
</gene>
<evidence type="ECO:0000259" key="15">
    <source>
        <dbReference type="Pfam" id="PF17842"/>
    </source>
</evidence>
<dbReference type="Gene3D" id="3.40.50.150">
    <property type="entry name" value="Vaccinia Virus protein VP39"/>
    <property type="match status" value="1"/>
</dbReference>
<keyword evidence="6" id="KW-0949">S-adenosyl-L-methionine</keyword>
<evidence type="ECO:0000256" key="10">
    <source>
        <dbReference type="ARBA" id="ARBA00023158"/>
    </source>
</evidence>
<comment type="cofactor">
    <cofactor evidence="1">
        <name>Mg(2+)</name>
        <dbReference type="ChEBI" id="CHEBI:18420"/>
    </cofactor>
</comment>
<keyword evidence="10" id="KW-0943">RNA-mediated gene silencing</keyword>
<dbReference type="Gramene" id="OE9A052825T1">
    <property type="protein sequence ID" value="OE9A052825C1"/>
    <property type="gene ID" value="OE9A052825"/>
</dbReference>
<dbReference type="OrthoDB" id="2154311at2759"/>
<keyword evidence="9" id="KW-0694">RNA-binding</keyword>
<dbReference type="Proteomes" id="UP000594638">
    <property type="component" value="Unassembled WGS sequence"/>
</dbReference>
<keyword evidence="8" id="KW-0460">Magnesium</keyword>
<evidence type="ECO:0000256" key="11">
    <source>
        <dbReference type="ARBA" id="ARBA00035025"/>
    </source>
</evidence>
<keyword evidence="7" id="KW-0479">Metal-binding</keyword>
<evidence type="ECO:0000256" key="4">
    <source>
        <dbReference type="ARBA" id="ARBA00022603"/>
    </source>
</evidence>
<dbReference type="PANTHER" id="PTHR21404">
    <property type="entry name" value="HEN1"/>
    <property type="match status" value="1"/>
</dbReference>
<dbReference type="GO" id="GO:0090486">
    <property type="term" value="F:small RNA 2'-O-methyltransferase activity"/>
    <property type="evidence" value="ECO:0007669"/>
    <property type="project" value="UniProtKB-EC"/>
</dbReference>
<dbReference type="GO" id="GO:0030422">
    <property type="term" value="P:siRNA processing"/>
    <property type="evidence" value="ECO:0007669"/>
    <property type="project" value="TreeGrafter"/>
</dbReference>